<evidence type="ECO:0000313" key="1">
    <source>
        <dbReference type="EMBL" id="ATE85599.1"/>
    </source>
</evidence>
<proteinExistence type="predicted"/>
<accession>A0A291AX52</accession>
<protein>
    <submittedName>
        <fullName evidence="1">Uncharacterized protein</fullName>
    </submittedName>
</protein>
<gene>
    <name evidence="1" type="ORF">St162_gp14</name>
</gene>
<evidence type="ECO:0000313" key="2">
    <source>
        <dbReference type="Proteomes" id="UP000221254"/>
    </source>
</evidence>
<dbReference type="InterPro" id="IPR055861">
    <property type="entry name" value="DUF7438"/>
</dbReference>
<organism evidence="1 2">
    <name type="scientific">Salmonella phage St162</name>
    <dbReference type="NCBI Taxonomy" id="2024312"/>
    <lineage>
        <taxon>Viruses</taxon>
        <taxon>Duplodnaviria</taxon>
        <taxon>Heunggongvirae</taxon>
        <taxon>Uroviricota</taxon>
        <taxon>Caudoviricetes</taxon>
        <taxon>Sarkviridae</taxon>
        <taxon>Guernseyvirinae</taxon>
        <taxon>Cornellvirus</taxon>
        <taxon>Cornellvirus St162</taxon>
    </lineage>
</organism>
<keyword evidence="2" id="KW-1185">Reference proteome</keyword>
<sequence>MLAATCNHSISVVISVYTNRGDGKMITKRQARHLRKLITEVEECSVGVTMEYEIGSHKKAEKFAEELAALKKKLDAYLSRLTEKA</sequence>
<reference evidence="1 2" key="1">
    <citation type="submission" date="2017-05" db="EMBL/GenBank/DDBJ databases">
        <title>The isolation and characterization of 16 novel Shigella-infecting phages from the environment.</title>
        <authorList>
            <person name="Doore S.M."/>
            <person name="Schrad J.R."/>
            <person name="Dover J.A."/>
            <person name="Parent K.N."/>
        </authorList>
    </citation>
    <scope>NUCLEOTIDE SEQUENCE [LARGE SCALE GENOMIC DNA]</scope>
</reference>
<dbReference type="Pfam" id="PF24219">
    <property type="entry name" value="DUF7438"/>
    <property type="match status" value="1"/>
</dbReference>
<dbReference type="Proteomes" id="UP000221254">
    <property type="component" value="Segment"/>
</dbReference>
<dbReference type="EMBL" id="MF158037">
    <property type="protein sequence ID" value="ATE85599.1"/>
    <property type="molecule type" value="Genomic_DNA"/>
</dbReference>
<name>A0A291AX52_9CAUD</name>